<reference evidence="1 2" key="1">
    <citation type="journal article" date="2015" name="Stand. Genomic Sci.">
        <title>Genomic Encyclopedia of Bacterial and Archaeal Type Strains, Phase III: the genomes of soil and plant-associated and newly described type strains.</title>
        <authorList>
            <person name="Whitman W.B."/>
            <person name="Woyke T."/>
            <person name="Klenk H.P."/>
            <person name="Zhou Y."/>
            <person name="Lilburn T.G."/>
            <person name="Beck B.J."/>
            <person name="De Vos P."/>
            <person name="Vandamme P."/>
            <person name="Eisen J.A."/>
            <person name="Garrity G."/>
            <person name="Hugenholtz P."/>
            <person name="Kyrpides N.C."/>
        </authorList>
    </citation>
    <scope>NUCLEOTIDE SEQUENCE [LARGE SCALE GENOMIC DNA]</scope>
    <source>
        <strain evidence="1 2">VKM Ac-2572</strain>
    </source>
</reference>
<proteinExistence type="predicted"/>
<organism evidence="1 2">
    <name type="scientific">Kribbella steppae</name>
    <dbReference type="NCBI Taxonomy" id="2512223"/>
    <lineage>
        <taxon>Bacteria</taxon>
        <taxon>Bacillati</taxon>
        <taxon>Actinomycetota</taxon>
        <taxon>Actinomycetes</taxon>
        <taxon>Propionibacteriales</taxon>
        <taxon>Kribbellaceae</taxon>
        <taxon>Kribbella</taxon>
    </lineage>
</organism>
<comment type="caution">
    <text evidence="1">The sequence shown here is derived from an EMBL/GenBank/DDBJ whole genome shotgun (WGS) entry which is preliminary data.</text>
</comment>
<keyword evidence="2" id="KW-1185">Reference proteome</keyword>
<dbReference type="EMBL" id="SLWN01000016">
    <property type="protein sequence ID" value="TCO17982.1"/>
    <property type="molecule type" value="Genomic_DNA"/>
</dbReference>
<accession>A0A4R2H0H4</accession>
<gene>
    <name evidence="1" type="ORF">EV652_1163</name>
</gene>
<dbReference type="AlphaFoldDB" id="A0A4R2H0H4"/>
<evidence type="ECO:0000313" key="1">
    <source>
        <dbReference type="EMBL" id="TCO17982.1"/>
    </source>
</evidence>
<sequence length="33" mass="3675">MTNDLKTPVPLPEVAEFQRLAPARAKHGTKEQT</sequence>
<dbReference type="Proteomes" id="UP000294508">
    <property type="component" value="Unassembled WGS sequence"/>
</dbReference>
<evidence type="ECO:0000313" key="2">
    <source>
        <dbReference type="Proteomes" id="UP000294508"/>
    </source>
</evidence>
<name>A0A4R2H0H4_9ACTN</name>
<protein>
    <submittedName>
        <fullName evidence="1">Uncharacterized protein</fullName>
    </submittedName>
</protein>